<organism evidence="12 13">
    <name type="scientific">Candidatus Nitrosocaldus cavascurensis</name>
    <dbReference type="NCBI Taxonomy" id="2058097"/>
    <lineage>
        <taxon>Archaea</taxon>
        <taxon>Nitrososphaerota</taxon>
        <taxon>Nitrososphaeria</taxon>
        <taxon>Candidatus Nitrosocaldales</taxon>
        <taxon>Candidatus Nitrosocaldaceae</taxon>
        <taxon>Candidatus Nitrosocaldus</taxon>
    </lineage>
</organism>
<feature type="transmembrane region" description="Helical" evidence="11">
    <location>
        <begin position="302"/>
        <end position="321"/>
    </location>
</feature>
<dbReference type="Proteomes" id="UP000236248">
    <property type="component" value="Chromosome NCAV"/>
</dbReference>
<keyword evidence="7 11" id="KW-0169">Cobalamin biosynthesis</keyword>
<keyword evidence="13" id="KW-1185">Reference proteome</keyword>
<keyword evidence="9 11" id="KW-1133">Transmembrane helix</keyword>
<dbReference type="UniPathway" id="UPA00148"/>
<comment type="pathway">
    <text evidence="3 11">Cofactor biosynthesis; adenosylcobalamin biosynthesis.</text>
</comment>
<protein>
    <recommendedName>
        <fullName evidence="5 11">Probable cobalamin biosynthesis protein CobD</fullName>
    </recommendedName>
</protein>
<name>A0A2K5ANX5_9ARCH</name>
<comment type="similarity">
    <text evidence="4 11">Belongs to the CobD/CbiB family.</text>
</comment>
<comment type="subcellular location">
    <subcellularLocation>
        <location evidence="2 11">Cell membrane</location>
        <topology evidence="2 11">Multi-pass membrane protein</topology>
    </subcellularLocation>
</comment>
<evidence type="ECO:0000256" key="11">
    <source>
        <dbReference type="HAMAP-Rule" id="MF_00024"/>
    </source>
</evidence>
<feature type="transmembrane region" description="Helical" evidence="11">
    <location>
        <begin position="219"/>
        <end position="239"/>
    </location>
</feature>
<reference evidence="13" key="1">
    <citation type="submission" date="2018-01" db="EMBL/GenBank/DDBJ databases">
        <authorList>
            <person name="Kerou L M."/>
        </authorList>
    </citation>
    <scope>NUCLEOTIDE SEQUENCE [LARGE SCALE GENOMIC DNA]</scope>
    <source>
        <strain evidence="13">SCU2</strain>
    </source>
</reference>
<evidence type="ECO:0000256" key="5">
    <source>
        <dbReference type="ARBA" id="ARBA00016185"/>
    </source>
</evidence>
<dbReference type="NCBIfam" id="NF002281">
    <property type="entry name" value="PRK01209.2-5"/>
    <property type="match status" value="1"/>
</dbReference>
<evidence type="ECO:0000256" key="8">
    <source>
        <dbReference type="ARBA" id="ARBA00022692"/>
    </source>
</evidence>
<evidence type="ECO:0000256" key="6">
    <source>
        <dbReference type="ARBA" id="ARBA00022475"/>
    </source>
</evidence>
<dbReference type="AlphaFoldDB" id="A0A2K5ANX5"/>
<feature type="transmembrane region" description="Helical" evidence="11">
    <location>
        <begin position="12"/>
        <end position="29"/>
    </location>
</feature>
<evidence type="ECO:0000256" key="10">
    <source>
        <dbReference type="ARBA" id="ARBA00023136"/>
    </source>
</evidence>
<keyword evidence="8 11" id="KW-0812">Transmembrane</keyword>
<dbReference type="GO" id="GO:0009236">
    <property type="term" value="P:cobalamin biosynthetic process"/>
    <property type="evidence" value="ECO:0007669"/>
    <property type="project" value="UniProtKB-UniRule"/>
</dbReference>
<evidence type="ECO:0000256" key="7">
    <source>
        <dbReference type="ARBA" id="ARBA00022573"/>
    </source>
</evidence>
<proteinExistence type="inferred from homology"/>
<dbReference type="GO" id="GO:0015420">
    <property type="term" value="F:ABC-type vitamin B12 transporter activity"/>
    <property type="evidence" value="ECO:0007669"/>
    <property type="project" value="UniProtKB-UniRule"/>
</dbReference>
<dbReference type="NCBIfam" id="TIGR00380">
    <property type="entry name" value="cobal_cbiB"/>
    <property type="match status" value="1"/>
</dbReference>
<dbReference type="InterPro" id="IPR004485">
    <property type="entry name" value="Cobalamin_biosynth_CobD/CbiB"/>
</dbReference>
<evidence type="ECO:0000256" key="9">
    <source>
        <dbReference type="ARBA" id="ARBA00022989"/>
    </source>
</evidence>
<dbReference type="GO" id="GO:0005886">
    <property type="term" value="C:plasma membrane"/>
    <property type="evidence" value="ECO:0007669"/>
    <property type="project" value="UniProtKB-SubCell"/>
</dbReference>
<evidence type="ECO:0000256" key="4">
    <source>
        <dbReference type="ARBA" id="ARBA00006263"/>
    </source>
</evidence>
<evidence type="ECO:0000256" key="1">
    <source>
        <dbReference type="ARBA" id="ARBA00003384"/>
    </source>
</evidence>
<keyword evidence="6 11" id="KW-1003">Cell membrane</keyword>
<dbReference type="KEGG" id="ncv:NCAV_0146"/>
<evidence type="ECO:0000313" key="13">
    <source>
        <dbReference type="Proteomes" id="UP000236248"/>
    </source>
</evidence>
<feature type="transmembrane region" description="Helical" evidence="11">
    <location>
        <begin position="62"/>
        <end position="80"/>
    </location>
</feature>
<dbReference type="PANTHER" id="PTHR34308">
    <property type="entry name" value="COBALAMIN BIOSYNTHESIS PROTEIN CBIB"/>
    <property type="match status" value="1"/>
</dbReference>
<dbReference type="PANTHER" id="PTHR34308:SF1">
    <property type="entry name" value="COBALAMIN BIOSYNTHESIS PROTEIN CBIB"/>
    <property type="match status" value="1"/>
</dbReference>
<gene>
    <name evidence="11 12" type="primary">cobD</name>
    <name evidence="12" type="ORF">NCAV_0146</name>
</gene>
<accession>A0A2K5ANX5</accession>
<sequence>MLIEHQIQQQQLIMYLIILVGALLLDLCVGEYPTRLHPTVWIGRVISLFKSRLKHGSKVREYVNGLIFAVALVVVVYLLAYNALSILEANSIAMMIIASILLLKSTFAIRAMEEHANVVINSLMRNDIAGARYSVSMIVGRDTSSLDEEHILSATIESIGESTVDGITAPLFYYALFGVAGALAYRAINTLDSMLGYRDEYHRHIGYASAKLDTIANYIPARLTALAMILAAWMLGLDWRNAVRIMLRDRHKTPSINSGYPMSVVAGALRVRLEKIGYYRLGDGIEAITFEHCRLALRVMKLSSMLFIASVVLPLLIVHALL</sequence>
<comment type="function">
    <text evidence="1 11">Converts cobyric acid to cobinamide by the addition of aminopropanol on the F carboxylic group.</text>
</comment>
<dbReference type="GO" id="GO:0048472">
    <property type="term" value="F:threonine-phosphate decarboxylase activity"/>
    <property type="evidence" value="ECO:0007669"/>
    <property type="project" value="InterPro"/>
</dbReference>
<feature type="transmembrane region" description="Helical" evidence="11">
    <location>
        <begin position="171"/>
        <end position="188"/>
    </location>
</feature>
<evidence type="ECO:0000256" key="2">
    <source>
        <dbReference type="ARBA" id="ARBA00004651"/>
    </source>
</evidence>
<dbReference type="Pfam" id="PF03186">
    <property type="entry name" value="CobD_Cbib"/>
    <property type="match status" value="1"/>
</dbReference>
<dbReference type="HAMAP" id="MF_00024">
    <property type="entry name" value="CobD_CbiB"/>
    <property type="match status" value="1"/>
</dbReference>
<evidence type="ECO:0000256" key="3">
    <source>
        <dbReference type="ARBA" id="ARBA00004953"/>
    </source>
</evidence>
<evidence type="ECO:0000313" key="12">
    <source>
        <dbReference type="EMBL" id="SPC33346.1"/>
    </source>
</evidence>
<keyword evidence="10 11" id="KW-0472">Membrane</keyword>
<dbReference type="EMBL" id="LT981265">
    <property type="protein sequence ID" value="SPC33346.1"/>
    <property type="molecule type" value="Genomic_DNA"/>
</dbReference>